<accession>A0ABU8DX00</accession>
<dbReference type="Gene3D" id="3.40.630.30">
    <property type="match status" value="1"/>
</dbReference>
<dbReference type="GO" id="GO:0016746">
    <property type="term" value="F:acyltransferase activity"/>
    <property type="evidence" value="ECO:0007669"/>
    <property type="project" value="UniProtKB-KW"/>
</dbReference>
<evidence type="ECO:0000256" key="1">
    <source>
        <dbReference type="SAM" id="MobiDB-lite"/>
    </source>
</evidence>
<dbReference type="Proteomes" id="UP001361570">
    <property type="component" value="Unassembled WGS sequence"/>
</dbReference>
<dbReference type="RefSeq" id="WP_336405326.1">
    <property type="nucleotide sequence ID" value="NZ_JBAPLU010000018.1"/>
</dbReference>
<proteinExistence type="predicted"/>
<reference evidence="3 4" key="1">
    <citation type="submission" date="2024-03" db="EMBL/GenBank/DDBJ databases">
        <title>Draft genome sequence of Klenkia sp. LSe6-5.</title>
        <authorList>
            <person name="Duangmal K."/>
            <person name="Chantavorakit T."/>
        </authorList>
    </citation>
    <scope>NUCLEOTIDE SEQUENCE [LARGE SCALE GENOMIC DNA]</scope>
    <source>
        <strain evidence="3 4">LSe6-5</strain>
    </source>
</reference>
<dbReference type="InterPro" id="IPR016181">
    <property type="entry name" value="Acyl_CoA_acyltransferase"/>
</dbReference>
<gene>
    <name evidence="3" type="ORF">TEK04_15865</name>
</gene>
<keyword evidence="4" id="KW-1185">Reference proteome</keyword>
<protein>
    <submittedName>
        <fullName evidence="3">GNAT family N-acetyltransferase</fullName>
        <ecNumber evidence="3">2.3.1.-</ecNumber>
    </submittedName>
</protein>
<dbReference type="SUPFAM" id="SSF55729">
    <property type="entry name" value="Acyl-CoA N-acyltransferases (Nat)"/>
    <property type="match status" value="1"/>
</dbReference>
<feature type="region of interest" description="Disordered" evidence="1">
    <location>
        <begin position="1"/>
        <end position="33"/>
    </location>
</feature>
<dbReference type="CDD" id="cd04301">
    <property type="entry name" value="NAT_SF"/>
    <property type="match status" value="1"/>
</dbReference>
<keyword evidence="3" id="KW-0012">Acyltransferase</keyword>
<comment type="caution">
    <text evidence="3">The sequence shown here is derived from an EMBL/GenBank/DDBJ whole genome shotgun (WGS) entry which is preliminary data.</text>
</comment>
<dbReference type="Pfam" id="PF00583">
    <property type="entry name" value="Acetyltransf_1"/>
    <property type="match status" value="1"/>
</dbReference>
<feature type="domain" description="N-acetyltransferase" evidence="2">
    <location>
        <begin position="106"/>
        <end position="140"/>
    </location>
</feature>
<name>A0ABU8DX00_9ACTN</name>
<dbReference type="EC" id="2.3.1.-" evidence="3"/>
<keyword evidence="3" id="KW-0808">Transferase</keyword>
<evidence type="ECO:0000259" key="2">
    <source>
        <dbReference type="Pfam" id="PF00583"/>
    </source>
</evidence>
<evidence type="ECO:0000313" key="4">
    <source>
        <dbReference type="Proteomes" id="UP001361570"/>
    </source>
</evidence>
<sequence length="185" mass="20009">MAPGAPARATLTGVDTDQYPFGSVVDQPDGRRPPSWTLSVTHDEDGGRVHEVLVNVPGVPLLWFVEVAEPDAETLLAFSDARYPHGAVLTATDARAGGVRGEQQVAAVRWWTATGLVHQIYVAPQHRRRGVATALATAAFGVQAARGRPLLHGDGRRTDDGEAWRVGLTAGQQHWFAPWSQRLPR</sequence>
<dbReference type="EMBL" id="JBAPLU010000018">
    <property type="protein sequence ID" value="MEI4273203.1"/>
    <property type="molecule type" value="Genomic_DNA"/>
</dbReference>
<dbReference type="InterPro" id="IPR000182">
    <property type="entry name" value="GNAT_dom"/>
</dbReference>
<evidence type="ECO:0000313" key="3">
    <source>
        <dbReference type="EMBL" id="MEI4273203.1"/>
    </source>
</evidence>
<organism evidence="3 4">
    <name type="scientific">Klenkia sesuvii</name>
    <dbReference type="NCBI Taxonomy" id="3103137"/>
    <lineage>
        <taxon>Bacteria</taxon>
        <taxon>Bacillati</taxon>
        <taxon>Actinomycetota</taxon>
        <taxon>Actinomycetes</taxon>
        <taxon>Geodermatophilales</taxon>
        <taxon>Geodermatophilaceae</taxon>
        <taxon>Klenkia</taxon>
    </lineage>
</organism>